<dbReference type="Proteomes" id="UP000602510">
    <property type="component" value="Unassembled WGS sequence"/>
</dbReference>
<evidence type="ECO:0000313" key="5">
    <source>
        <dbReference type="EMBL" id="KAF4132030.1"/>
    </source>
</evidence>
<feature type="compositionally biased region" description="Basic residues" evidence="2">
    <location>
        <begin position="324"/>
        <end position="334"/>
    </location>
</feature>
<evidence type="ECO:0000313" key="6">
    <source>
        <dbReference type="Proteomes" id="UP000602510"/>
    </source>
</evidence>
<dbReference type="Gene3D" id="1.20.5.1160">
    <property type="entry name" value="Vasodilator-stimulated phosphoprotein"/>
    <property type="match status" value="1"/>
</dbReference>
<comment type="caution">
    <text evidence="3">The sequence shown here is derived from an EMBL/GenBank/DDBJ whole genome shotgun (WGS) entry which is preliminary data.</text>
</comment>
<dbReference type="Proteomes" id="UP000704712">
    <property type="component" value="Unassembled WGS sequence"/>
</dbReference>
<feature type="coiled-coil region" evidence="1">
    <location>
        <begin position="279"/>
        <end position="306"/>
    </location>
</feature>
<feature type="coiled-coil region" evidence="1">
    <location>
        <begin position="92"/>
        <end position="235"/>
    </location>
</feature>
<dbReference type="EMBL" id="JAACNO010002635">
    <property type="protein sequence ID" value="KAF4132030.1"/>
    <property type="molecule type" value="Genomic_DNA"/>
</dbReference>
<feature type="region of interest" description="Disordered" evidence="2">
    <location>
        <begin position="384"/>
        <end position="404"/>
    </location>
</feature>
<evidence type="ECO:0000256" key="1">
    <source>
        <dbReference type="SAM" id="Coils"/>
    </source>
</evidence>
<accession>A0A833SF05</accession>
<evidence type="ECO:0000313" key="3">
    <source>
        <dbReference type="EMBL" id="KAF4027418.1"/>
    </source>
</evidence>
<feature type="compositionally biased region" description="Polar residues" evidence="2">
    <location>
        <begin position="16"/>
        <end position="25"/>
    </location>
</feature>
<feature type="region of interest" description="Disordered" evidence="2">
    <location>
        <begin position="316"/>
        <end position="335"/>
    </location>
</feature>
<sequence>MDFSSSQTRAQHRHATQSPSNQRNGHSLDLDTLVAAKKQFIEPSGSATSALSPECESSTDNFNDNDHERGECELEAQLAMGDEDRDALVQRCRQLQEDVEVLAAHMENQEKTRQRERKEAEDERLALQQKNAGLEREIKGLRVERDALFKQSARMVAQRLEDERQANDDREAHEQVLRTLAQHQQQKETLEIAIASASQTRMEARKALDKAQMHCRRLEEELASAHAQVLHLQNERDTLKAALDATVTGVAGFETRHLQAQDEVIASLRADLVQMDFELNTLSVDKATLAKQVEKLQLQLATSECNNEYEVVPLSHNSTSDTKAKRKGQKKRTTIRPVRATREAIGRRGSDPFNNLMELPNAVGEPQKSANATIWLSPAASYLSSSNASQSDQDHRRRSFRDRIAPPIGLSSFMTKTVQSARKHLASPLHNAFGSPQEK</sequence>
<evidence type="ECO:0000313" key="4">
    <source>
        <dbReference type="EMBL" id="KAF4046252.1"/>
    </source>
</evidence>
<proteinExistence type="predicted"/>
<feature type="region of interest" description="Disordered" evidence="2">
    <location>
        <begin position="43"/>
        <end position="67"/>
    </location>
</feature>
<protein>
    <submittedName>
        <fullName evidence="3">Uncharacterized protein</fullName>
    </submittedName>
</protein>
<dbReference type="EMBL" id="WSZM01000020">
    <property type="protein sequence ID" value="KAF4046252.1"/>
    <property type="molecule type" value="Genomic_DNA"/>
</dbReference>
<name>A0A833SF05_PHYIN</name>
<organism evidence="3 6">
    <name type="scientific">Phytophthora infestans</name>
    <name type="common">Potato late blight agent</name>
    <name type="synonym">Botrytis infestans</name>
    <dbReference type="NCBI Taxonomy" id="4787"/>
    <lineage>
        <taxon>Eukaryota</taxon>
        <taxon>Sar</taxon>
        <taxon>Stramenopiles</taxon>
        <taxon>Oomycota</taxon>
        <taxon>Peronosporomycetes</taxon>
        <taxon>Peronosporales</taxon>
        <taxon>Peronosporaceae</taxon>
        <taxon>Phytophthora</taxon>
    </lineage>
</organism>
<feature type="compositionally biased region" description="Polar residues" evidence="2">
    <location>
        <begin position="45"/>
        <end position="62"/>
    </location>
</feature>
<evidence type="ECO:0000256" key="2">
    <source>
        <dbReference type="SAM" id="MobiDB-lite"/>
    </source>
</evidence>
<gene>
    <name evidence="4" type="ORF">GN244_ATG01268</name>
    <name evidence="3" type="ORF">GN244_ATG20966</name>
    <name evidence="5" type="ORF">GN958_ATG18813</name>
</gene>
<keyword evidence="1" id="KW-0175">Coiled coil</keyword>
<reference evidence="3" key="1">
    <citation type="submission" date="2020-04" db="EMBL/GenBank/DDBJ databases">
        <title>Hybrid Assembly of Korean Phytophthora infestans isolates.</title>
        <authorList>
            <person name="Prokchorchik M."/>
            <person name="Lee Y."/>
            <person name="Seo J."/>
            <person name="Cho J.-H."/>
            <person name="Park Y.-E."/>
            <person name="Jang D.-C."/>
            <person name="Im J.-S."/>
            <person name="Choi J.-G."/>
            <person name="Park H.-J."/>
            <person name="Lee G.-B."/>
            <person name="Lee Y.-G."/>
            <person name="Hong S.-Y."/>
            <person name="Cho K."/>
            <person name="Sohn K.H."/>
        </authorList>
    </citation>
    <scope>NUCLEOTIDE SEQUENCE</scope>
    <source>
        <strain evidence="3">KR_1_A1</strain>
        <strain evidence="5">KR_2_A2</strain>
    </source>
</reference>
<dbReference type="EMBL" id="WSZM01001469">
    <property type="protein sequence ID" value="KAF4027418.1"/>
    <property type="molecule type" value="Genomic_DNA"/>
</dbReference>
<feature type="region of interest" description="Disordered" evidence="2">
    <location>
        <begin position="1"/>
        <end position="30"/>
    </location>
</feature>
<keyword evidence="6" id="KW-1185">Reference proteome</keyword>
<dbReference type="AlphaFoldDB" id="A0A833SF05"/>